<dbReference type="RefSeq" id="WP_024097685.1">
    <property type="nucleotide sequence ID" value="NZ_CP010588.1"/>
</dbReference>
<sequence length="98" mass="10493">MTIHPIHVIPSDDGIYKTIGGDLDVTAPLGTGFSDISSLSDAVRNCFEDAHPALPDLIIKLFETEAAAMEKKAKGEITQFHKAQGLRFAAKTIAQSTP</sequence>
<gene>
    <name evidence="1" type="ORF">PhaeoP63_02275</name>
</gene>
<dbReference type="EMBL" id="CP010784">
    <property type="protein sequence ID" value="ATF06341.1"/>
    <property type="molecule type" value="Genomic_DNA"/>
</dbReference>
<evidence type="ECO:0000313" key="1">
    <source>
        <dbReference type="EMBL" id="ATF06341.1"/>
    </source>
</evidence>
<dbReference type="AlphaFoldDB" id="A0AAC9Z8Q9"/>
<evidence type="ECO:0000313" key="2">
    <source>
        <dbReference type="Proteomes" id="UP000217545"/>
    </source>
</evidence>
<dbReference type="Proteomes" id="UP000217545">
    <property type="component" value="Chromosome"/>
</dbReference>
<reference evidence="1 2" key="1">
    <citation type="journal article" date="2017" name="Front. Microbiol.">
        <title>Phaeobacter piscinae sp. nov., a species of the Roseobacter group and potential aquaculture probiont.</title>
        <authorList>
            <person name="Sonnenschein E.C."/>
            <person name="Phippen C.B.W."/>
            <person name="Nielsen K.F."/>
            <person name="Mateiu R.V."/>
            <person name="Melchiorsen J."/>
            <person name="Gram L."/>
            <person name="Overmann J."/>
            <person name="Freese H.M."/>
        </authorList>
    </citation>
    <scope>NUCLEOTIDE SEQUENCE [LARGE SCALE GENOMIC DNA]</scope>
    <source>
        <strain evidence="1 2">P63</strain>
    </source>
</reference>
<proteinExistence type="predicted"/>
<organism evidence="1 2">
    <name type="scientific">Phaeobacter gallaeciensis</name>
    <dbReference type="NCBI Taxonomy" id="60890"/>
    <lineage>
        <taxon>Bacteria</taxon>
        <taxon>Pseudomonadati</taxon>
        <taxon>Pseudomonadota</taxon>
        <taxon>Alphaproteobacteria</taxon>
        <taxon>Rhodobacterales</taxon>
        <taxon>Roseobacteraceae</taxon>
        <taxon>Phaeobacter</taxon>
    </lineage>
</organism>
<dbReference type="GeneID" id="31846664"/>
<name>A0AAC9Z8Q9_9RHOB</name>
<protein>
    <submittedName>
        <fullName evidence="1">Uncharacterized protein</fullName>
    </submittedName>
</protein>
<accession>A0AAC9Z8Q9</accession>